<keyword evidence="3" id="KW-1185">Reference proteome</keyword>
<dbReference type="InterPro" id="IPR036457">
    <property type="entry name" value="PPM-type-like_dom_sf"/>
</dbReference>
<gene>
    <name evidence="2" type="ORF">C1J01_10780</name>
</gene>
<dbReference type="RefSeq" id="WP_111178787.1">
    <property type="nucleotide sequence ID" value="NZ_POUD01000032.1"/>
</dbReference>
<dbReference type="SUPFAM" id="SSF81606">
    <property type="entry name" value="PP2C-like"/>
    <property type="match status" value="1"/>
</dbReference>
<sequence length="242" mass="25628">MIAHSPPGELAVLYYDSIAGGRDHNADYLHICDAGRSLAVAVADGDGDHADAAECAQITAQIAAAVAASTGDPVEALRAAKHYVDDRNHSVVPGREGASSATVVAINRYSGISLAWAGNVPVWGLTPDGQVETLTVPFCHPSTTPCSVSSRHQDAWPHFSIVALNQFTRLVVATQGLTTHLTSPDRRDDPTATNTHLHALAAHYHDGGYALNQLLLLADSGTDRDNTTIAVIDLLDHYREGK</sequence>
<dbReference type="PROSITE" id="PS51746">
    <property type="entry name" value="PPM_2"/>
    <property type="match status" value="1"/>
</dbReference>
<protein>
    <recommendedName>
        <fullName evidence="1">PPM-type phosphatase domain-containing protein</fullName>
    </recommendedName>
</protein>
<dbReference type="InterPro" id="IPR001932">
    <property type="entry name" value="PPM-type_phosphatase-like_dom"/>
</dbReference>
<dbReference type="Gene3D" id="3.60.40.10">
    <property type="entry name" value="PPM-type phosphatase domain"/>
    <property type="match status" value="1"/>
</dbReference>
<reference evidence="2 3" key="1">
    <citation type="submission" date="2018-01" db="EMBL/GenBank/DDBJ databases">
        <title>Draft genome sequence of Nonomuraea sp. KC333.</title>
        <authorList>
            <person name="Sahin N."/>
            <person name="Saygin H."/>
            <person name="Ay H."/>
        </authorList>
    </citation>
    <scope>NUCLEOTIDE SEQUENCE [LARGE SCALE GENOMIC DNA]</scope>
    <source>
        <strain evidence="2 3">KC333</strain>
    </source>
</reference>
<feature type="domain" description="PPM-type phosphatase" evidence="1">
    <location>
        <begin position="12"/>
        <end position="234"/>
    </location>
</feature>
<evidence type="ECO:0000313" key="2">
    <source>
        <dbReference type="EMBL" id="PZG19917.1"/>
    </source>
</evidence>
<evidence type="ECO:0000259" key="1">
    <source>
        <dbReference type="PROSITE" id="PS51746"/>
    </source>
</evidence>
<dbReference type="AlphaFoldDB" id="A0A2W2FE50"/>
<name>A0A2W2FE50_9ACTN</name>
<comment type="caution">
    <text evidence="2">The sequence shown here is derived from an EMBL/GenBank/DDBJ whole genome shotgun (WGS) entry which is preliminary data.</text>
</comment>
<proteinExistence type="predicted"/>
<accession>A0A2W2FE50</accession>
<dbReference type="OrthoDB" id="9934428at2"/>
<dbReference type="EMBL" id="POUD01000032">
    <property type="protein sequence ID" value="PZG19917.1"/>
    <property type="molecule type" value="Genomic_DNA"/>
</dbReference>
<organism evidence="2 3">
    <name type="scientific">Nonomuraea aridisoli</name>
    <dbReference type="NCBI Taxonomy" id="2070368"/>
    <lineage>
        <taxon>Bacteria</taxon>
        <taxon>Bacillati</taxon>
        <taxon>Actinomycetota</taxon>
        <taxon>Actinomycetes</taxon>
        <taxon>Streptosporangiales</taxon>
        <taxon>Streptosporangiaceae</taxon>
        <taxon>Nonomuraea</taxon>
    </lineage>
</organism>
<dbReference type="Proteomes" id="UP000249304">
    <property type="component" value="Unassembled WGS sequence"/>
</dbReference>
<evidence type="ECO:0000313" key="3">
    <source>
        <dbReference type="Proteomes" id="UP000249304"/>
    </source>
</evidence>